<dbReference type="AlphaFoldDB" id="G0IXZ2"/>
<dbReference type="RefSeq" id="WP_014018623.1">
    <property type="nucleotide sequence ID" value="NC_015914.1"/>
</dbReference>
<accession>G0IXZ2</accession>
<organism evidence="1 2">
    <name type="scientific">Cyclobacterium marinum (strain ATCC 25205 / DSM 745 / LMG 13164 / NCIMB 1802)</name>
    <name type="common">Flectobacillus marinus</name>
    <dbReference type="NCBI Taxonomy" id="880070"/>
    <lineage>
        <taxon>Bacteria</taxon>
        <taxon>Pseudomonadati</taxon>
        <taxon>Bacteroidota</taxon>
        <taxon>Cytophagia</taxon>
        <taxon>Cytophagales</taxon>
        <taxon>Cyclobacteriaceae</taxon>
        <taxon>Cyclobacterium</taxon>
    </lineage>
</organism>
<evidence type="ECO:0000313" key="2">
    <source>
        <dbReference type="Proteomes" id="UP000001635"/>
    </source>
</evidence>
<gene>
    <name evidence="1" type="ordered locus">Cycma_0550</name>
</gene>
<keyword evidence="2" id="KW-1185">Reference proteome</keyword>
<protein>
    <submittedName>
        <fullName evidence="1">Uncharacterized protein</fullName>
    </submittedName>
</protein>
<sequence length="111" mass="12319">MGKEITWSNRAGYLKTPEQAEMMENQAFENGYQSALNDAVAGCMANSGVYNSTQVMEFITIYKKALYTALAEAKGVYRLGESEVITARLFNKITNEADQIFGQTVKETKEG</sequence>
<name>G0IXZ2_CYCMS</name>
<proteinExistence type="predicted"/>
<reference evidence="2" key="1">
    <citation type="submission" date="2011-07" db="EMBL/GenBank/DDBJ databases">
        <title>The complete genome of Cyclobacterium marinum DSM 745.</title>
        <authorList>
            <person name="Lucas S."/>
            <person name="Han J."/>
            <person name="Lapidus A."/>
            <person name="Bruce D."/>
            <person name="Goodwin L."/>
            <person name="Pitluck S."/>
            <person name="Peters L."/>
            <person name="Kyrpides N."/>
            <person name="Mavromatis K."/>
            <person name="Ivanova N."/>
            <person name="Ovchinnikova G."/>
            <person name="Chertkov O."/>
            <person name="Detter J.C."/>
            <person name="Tapia R."/>
            <person name="Han C."/>
            <person name="Land M."/>
            <person name="Hauser L."/>
            <person name="Markowitz V."/>
            <person name="Cheng J.-F."/>
            <person name="Hugenholtz P."/>
            <person name="Woyke T."/>
            <person name="Wu D."/>
            <person name="Tindall B."/>
            <person name="Schuetze A."/>
            <person name="Brambilla E."/>
            <person name="Klenk H.-P."/>
            <person name="Eisen J.A."/>
        </authorList>
    </citation>
    <scope>NUCLEOTIDE SEQUENCE [LARGE SCALE GENOMIC DNA]</scope>
    <source>
        <strain evidence="2">ATCC 25205 / DSM 745 / LMG 13164 / NCIMB 1802</strain>
    </source>
</reference>
<dbReference type="KEGG" id="cmr:Cycma_0550"/>
<evidence type="ECO:0000313" key="1">
    <source>
        <dbReference type="EMBL" id="AEL24325.1"/>
    </source>
</evidence>
<dbReference type="EMBL" id="CP002955">
    <property type="protein sequence ID" value="AEL24325.1"/>
    <property type="molecule type" value="Genomic_DNA"/>
</dbReference>
<dbReference type="STRING" id="880070.Cycma_0550"/>
<dbReference type="HOGENOM" id="CLU_2154201_0_0_10"/>
<dbReference type="Proteomes" id="UP000001635">
    <property type="component" value="Chromosome"/>
</dbReference>